<keyword evidence="2" id="KW-1185">Reference proteome</keyword>
<dbReference type="RefSeq" id="WP_229203300.1">
    <property type="nucleotide sequence ID" value="NZ_QGDT01000004.1"/>
</dbReference>
<keyword evidence="1" id="KW-0378">Hydrolase</keyword>
<dbReference type="Gene3D" id="2.60.40.1120">
    <property type="entry name" value="Carboxypeptidase-like, regulatory domain"/>
    <property type="match status" value="1"/>
</dbReference>
<keyword evidence="1" id="KW-0121">Carboxypeptidase</keyword>
<proteinExistence type="predicted"/>
<accession>A0A316AKX8</accession>
<keyword evidence="1" id="KW-0645">Protease</keyword>
<reference evidence="1 2" key="1">
    <citation type="submission" date="2018-03" db="EMBL/GenBank/DDBJ databases">
        <title>Genomic Encyclopedia of Archaeal and Bacterial Type Strains, Phase II (KMG-II): from individual species to whole genera.</title>
        <authorList>
            <person name="Goeker M."/>
        </authorList>
    </citation>
    <scope>NUCLEOTIDE SEQUENCE [LARGE SCALE GENOMIC DNA]</scope>
    <source>
        <strain evidence="1 2">DSM 100346</strain>
    </source>
</reference>
<dbReference type="SUPFAM" id="SSF49464">
    <property type="entry name" value="Carboxypeptidase regulatory domain-like"/>
    <property type="match status" value="1"/>
</dbReference>
<comment type="caution">
    <text evidence="1">The sequence shown here is derived from an EMBL/GenBank/DDBJ whole genome shotgun (WGS) entry which is preliminary data.</text>
</comment>
<dbReference type="Proteomes" id="UP000245880">
    <property type="component" value="Unassembled WGS sequence"/>
</dbReference>
<organism evidence="1 2">
    <name type="scientific">Dyadobacter jejuensis</name>
    <dbReference type="NCBI Taxonomy" id="1082580"/>
    <lineage>
        <taxon>Bacteria</taxon>
        <taxon>Pseudomonadati</taxon>
        <taxon>Bacteroidota</taxon>
        <taxon>Cytophagia</taxon>
        <taxon>Cytophagales</taxon>
        <taxon>Spirosomataceae</taxon>
        <taxon>Dyadobacter</taxon>
    </lineage>
</organism>
<dbReference type="Pfam" id="PF13715">
    <property type="entry name" value="CarbopepD_reg_2"/>
    <property type="match status" value="1"/>
</dbReference>
<sequence>MMHTHLSEARLTLLVLFFLFFQVPISQAQSPTVTLVGKVTDQKTGQALPFANVFINNSSIGTTTDEHGAYKLVNLPIGSMEVAVSFLGYTTIKQTLRYETGGVKTVPFQMREGMELEGVTIYSKRSKKRERYLKIIAKELLGQGRFSKQCRLVNPEVLRIRMEDNGHLTAQTRSPLIIENLALGYIIHQDLDDFDFYEGRVYYGGSTRFELLDPKTDQQKAEWRANQKEAYKGSLKQVLTAMVADSLSEYGFRVFQEIPESLRMFSEVRYVNGQNPLRNHLNNRILEVRGAQLIQPGELPTERLVVSQTKLEIFDMNKKGRSPYTDISRAYTQITLPNGYFIITPEGWVVMPMGFEIAGDLGSDRFSNLLPADWKRD</sequence>
<dbReference type="GO" id="GO:0004180">
    <property type="term" value="F:carboxypeptidase activity"/>
    <property type="evidence" value="ECO:0007669"/>
    <property type="project" value="UniProtKB-KW"/>
</dbReference>
<dbReference type="InterPro" id="IPR008969">
    <property type="entry name" value="CarboxyPept-like_regulatory"/>
</dbReference>
<protein>
    <submittedName>
        <fullName evidence="1">Carboxypeptidase-like protein</fullName>
    </submittedName>
</protein>
<dbReference type="AlphaFoldDB" id="A0A316AKX8"/>
<name>A0A316AKX8_9BACT</name>
<gene>
    <name evidence="1" type="ORF">CLV98_104144</name>
</gene>
<evidence type="ECO:0000313" key="2">
    <source>
        <dbReference type="Proteomes" id="UP000245880"/>
    </source>
</evidence>
<evidence type="ECO:0000313" key="1">
    <source>
        <dbReference type="EMBL" id="PWJ58286.1"/>
    </source>
</evidence>
<dbReference type="EMBL" id="QGDT01000004">
    <property type="protein sequence ID" value="PWJ58286.1"/>
    <property type="molecule type" value="Genomic_DNA"/>
</dbReference>